<keyword evidence="1" id="KW-0732">Signal</keyword>
<dbReference type="EMBL" id="JAGPXD010000005">
    <property type="protein sequence ID" value="KAH7353377.1"/>
    <property type="molecule type" value="Genomic_DNA"/>
</dbReference>
<comment type="caution">
    <text evidence="2">The sequence shown here is derived from an EMBL/GenBank/DDBJ whole genome shotgun (WGS) entry which is preliminary data.</text>
</comment>
<gene>
    <name evidence="2" type="ORF">B0T11DRAFT_331319</name>
</gene>
<proteinExistence type="predicted"/>
<protein>
    <submittedName>
        <fullName evidence="2">Uncharacterized protein</fullName>
    </submittedName>
</protein>
<dbReference type="OrthoDB" id="3789708at2759"/>
<evidence type="ECO:0000256" key="1">
    <source>
        <dbReference type="SAM" id="SignalP"/>
    </source>
</evidence>
<feature type="chain" id="PRO_5035439158" evidence="1">
    <location>
        <begin position="17"/>
        <end position="71"/>
    </location>
</feature>
<accession>A0A8K0WZV7</accession>
<evidence type="ECO:0000313" key="2">
    <source>
        <dbReference type="EMBL" id="KAH7353377.1"/>
    </source>
</evidence>
<keyword evidence="3" id="KW-1185">Reference proteome</keyword>
<name>A0A8K0WZV7_9PEZI</name>
<feature type="signal peptide" evidence="1">
    <location>
        <begin position="1"/>
        <end position="16"/>
    </location>
</feature>
<reference evidence="2" key="1">
    <citation type="journal article" date="2021" name="Nat. Commun.">
        <title>Genetic determinants of endophytism in the Arabidopsis root mycobiome.</title>
        <authorList>
            <person name="Mesny F."/>
            <person name="Miyauchi S."/>
            <person name="Thiergart T."/>
            <person name="Pickel B."/>
            <person name="Atanasova L."/>
            <person name="Karlsson M."/>
            <person name="Huettel B."/>
            <person name="Barry K.W."/>
            <person name="Haridas S."/>
            <person name="Chen C."/>
            <person name="Bauer D."/>
            <person name="Andreopoulos W."/>
            <person name="Pangilinan J."/>
            <person name="LaButti K."/>
            <person name="Riley R."/>
            <person name="Lipzen A."/>
            <person name="Clum A."/>
            <person name="Drula E."/>
            <person name="Henrissat B."/>
            <person name="Kohler A."/>
            <person name="Grigoriev I.V."/>
            <person name="Martin F.M."/>
            <person name="Hacquard S."/>
        </authorList>
    </citation>
    <scope>NUCLEOTIDE SEQUENCE</scope>
    <source>
        <strain evidence="2">MPI-CAGE-AT-0016</strain>
    </source>
</reference>
<evidence type="ECO:0000313" key="3">
    <source>
        <dbReference type="Proteomes" id="UP000813385"/>
    </source>
</evidence>
<dbReference type="AlphaFoldDB" id="A0A8K0WZV7"/>
<dbReference type="Proteomes" id="UP000813385">
    <property type="component" value="Unassembled WGS sequence"/>
</dbReference>
<organism evidence="2 3">
    <name type="scientific">Plectosphaerella cucumerina</name>
    <dbReference type="NCBI Taxonomy" id="40658"/>
    <lineage>
        <taxon>Eukaryota</taxon>
        <taxon>Fungi</taxon>
        <taxon>Dikarya</taxon>
        <taxon>Ascomycota</taxon>
        <taxon>Pezizomycotina</taxon>
        <taxon>Sordariomycetes</taxon>
        <taxon>Hypocreomycetidae</taxon>
        <taxon>Glomerellales</taxon>
        <taxon>Plectosphaerellaceae</taxon>
        <taxon>Plectosphaerella</taxon>
    </lineage>
</organism>
<sequence>MRFTIILATLAAAVSAAPASSASSLEETAVVLDSQADLCKNQDSYDICRSNCSPLAPAFACQINCLIAFCP</sequence>